<comment type="caution">
    <text evidence="6">The sequence shown here is derived from an EMBL/GenBank/DDBJ whole genome shotgun (WGS) entry which is preliminary data.</text>
</comment>
<gene>
    <name evidence="6" type="ORF">H8704_03015</name>
</gene>
<keyword evidence="4 5" id="KW-0472">Membrane</keyword>
<proteinExistence type="predicted"/>
<feature type="transmembrane region" description="Helical" evidence="5">
    <location>
        <begin position="320"/>
        <end position="339"/>
    </location>
</feature>
<dbReference type="Proteomes" id="UP000606193">
    <property type="component" value="Unassembled WGS sequence"/>
</dbReference>
<sequence length="402" mass="43035">MLLRAYQTGKNIIRSIAASLLIGVIVGAIDAVFGRGLLAISDFRTEHFTYLIPFLPIAGLLIVWMYHHFSEISTKGMTLVLEMGQGKRKEIPMLLAPLVLVGTWITHLFGGSAGREGVAVQIGAVVSSQIEQRFHLCGDKKKMLITGMAAGFGGLFQTPLAAAFFAIEVITAGKMEYGALLNSMVAAYTASYTSHFLGLAKFAVPIQSALNMSQPCVLGPVIIFGVIFGLTGRFFAVLLKYAKEKMSRFFRNPYVRIGLVSIPLAIILTLLYQGRYSGLGTNLIAAAFEGQTIFAYDCLLKILLTILTLSIGFQGGEVTPLFSIGASLGVIVGKVFGLPPEVCAALGYAAVFGSATNTLIAPVLIGLEVFGTDNAVVLVLVCTVAYLVNGNRSIYTAQQLEW</sequence>
<feature type="transmembrane region" description="Helical" evidence="5">
    <location>
        <begin position="293"/>
        <end position="313"/>
    </location>
</feature>
<keyword evidence="3 5" id="KW-1133">Transmembrane helix</keyword>
<feature type="transmembrane region" description="Helical" evidence="5">
    <location>
        <begin position="91"/>
        <end position="110"/>
    </location>
</feature>
<feature type="transmembrane region" description="Helical" evidence="5">
    <location>
        <begin position="254"/>
        <end position="273"/>
    </location>
</feature>
<evidence type="ECO:0000313" key="7">
    <source>
        <dbReference type="Proteomes" id="UP000606193"/>
    </source>
</evidence>
<accession>A0ABR7N0K7</accession>
<reference evidence="6 7" key="1">
    <citation type="submission" date="2020-08" db="EMBL/GenBank/DDBJ databases">
        <title>Genome public.</title>
        <authorList>
            <person name="Liu C."/>
            <person name="Sun Q."/>
        </authorList>
    </citation>
    <scope>NUCLEOTIDE SEQUENCE [LARGE SCALE GENOMIC DNA]</scope>
    <source>
        <strain evidence="6 7">NSJ-37</strain>
    </source>
</reference>
<evidence type="ECO:0000256" key="4">
    <source>
        <dbReference type="ARBA" id="ARBA00023136"/>
    </source>
</evidence>
<evidence type="ECO:0000313" key="6">
    <source>
        <dbReference type="EMBL" id="MBC8561607.1"/>
    </source>
</evidence>
<evidence type="ECO:0000256" key="1">
    <source>
        <dbReference type="ARBA" id="ARBA00004141"/>
    </source>
</evidence>
<dbReference type="SUPFAM" id="SSF81340">
    <property type="entry name" value="Clc chloride channel"/>
    <property type="match status" value="1"/>
</dbReference>
<dbReference type="RefSeq" id="WP_249297277.1">
    <property type="nucleotide sequence ID" value="NZ_JACRSX010000002.1"/>
</dbReference>
<evidence type="ECO:0000256" key="2">
    <source>
        <dbReference type="ARBA" id="ARBA00022692"/>
    </source>
</evidence>
<name>A0ABR7N0K7_9FIRM</name>
<dbReference type="Gene3D" id="1.10.3080.10">
    <property type="entry name" value="Clc chloride channel"/>
    <property type="match status" value="1"/>
</dbReference>
<organism evidence="6 7">
    <name type="scientific">Jutongia huaianensis</name>
    <dbReference type="NCBI Taxonomy" id="2763668"/>
    <lineage>
        <taxon>Bacteria</taxon>
        <taxon>Bacillati</taxon>
        <taxon>Bacillota</taxon>
        <taxon>Clostridia</taxon>
        <taxon>Lachnospirales</taxon>
        <taxon>Lachnospiraceae</taxon>
        <taxon>Jutongia</taxon>
    </lineage>
</organism>
<keyword evidence="7" id="KW-1185">Reference proteome</keyword>
<feature type="transmembrane region" description="Helical" evidence="5">
    <location>
        <begin position="143"/>
        <end position="167"/>
    </location>
</feature>
<evidence type="ECO:0000256" key="5">
    <source>
        <dbReference type="SAM" id="Phobius"/>
    </source>
</evidence>
<dbReference type="InterPro" id="IPR050368">
    <property type="entry name" value="ClC-type_chloride_channel"/>
</dbReference>
<protein>
    <submittedName>
        <fullName evidence="6">Chloride channel protein</fullName>
    </submittedName>
</protein>
<dbReference type="EMBL" id="JACRSX010000002">
    <property type="protein sequence ID" value="MBC8561607.1"/>
    <property type="molecule type" value="Genomic_DNA"/>
</dbReference>
<dbReference type="PANTHER" id="PTHR43427">
    <property type="entry name" value="CHLORIDE CHANNEL PROTEIN CLC-E"/>
    <property type="match status" value="1"/>
</dbReference>
<feature type="transmembrane region" description="Helical" evidence="5">
    <location>
        <begin position="12"/>
        <end position="38"/>
    </location>
</feature>
<dbReference type="InterPro" id="IPR014743">
    <property type="entry name" value="Cl-channel_core"/>
</dbReference>
<feature type="transmembrane region" description="Helical" evidence="5">
    <location>
        <begin position="217"/>
        <end position="242"/>
    </location>
</feature>
<dbReference type="InterPro" id="IPR001807">
    <property type="entry name" value="ClC"/>
</dbReference>
<feature type="transmembrane region" description="Helical" evidence="5">
    <location>
        <begin position="179"/>
        <end position="197"/>
    </location>
</feature>
<feature type="transmembrane region" description="Helical" evidence="5">
    <location>
        <begin position="359"/>
        <end position="388"/>
    </location>
</feature>
<dbReference type="PANTHER" id="PTHR43427:SF12">
    <property type="entry name" value="CHLORIDE TRANSPORTER"/>
    <property type="match status" value="1"/>
</dbReference>
<evidence type="ECO:0000256" key="3">
    <source>
        <dbReference type="ARBA" id="ARBA00022989"/>
    </source>
</evidence>
<dbReference type="Pfam" id="PF00654">
    <property type="entry name" value="Voltage_CLC"/>
    <property type="match status" value="1"/>
</dbReference>
<feature type="transmembrane region" description="Helical" evidence="5">
    <location>
        <begin position="50"/>
        <end position="70"/>
    </location>
</feature>
<comment type="subcellular location">
    <subcellularLocation>
        <location evidence="1">Membrane</location>
        <topology evidence="1">Multi-pass membrane protein</topology>
    </subcellularLocation>
</comment>
<keyword evidence="2 5" id="KW-0812">Transmembrane</keyword>